<dbReference type="EMBL" id="JAKMXF010000111">
    <property type="protein sequence ID" value="KAI6657532.1"/>
    <property type="molecule type" value="Genomic_DNA"/>
</dbReference>
<dbReference type="InterPro" id="IPR027417">
    <property type="entry name" value="P-loop_NTPase"/>
</dbReference>
<protein>
    <submittedName>
        <fullName evidence="9">Eukaryotic peptide chain release factor GTP-binding subunit ERF3A isoform X1</fullName>
    </submittedName>
</protein>
<keyword evidence="6" id="KW-0342">GTP-binding</keyword>
<keyword evidence="5" id="KW-0648">Protein biosynthesis</keyword>
<feature type="compositionally biased region" description="Polar residues" evidence="7">
    <location>
        <begin position="1"/>
        <end position="30"/>
    </location>
</feature>
<dbReference type="PROSITE" id="PS51722">
    <property type="entry name" value="G_TR_2"/>
    <property type="match status" value="1"/>
</dbReference>
<dbReference type="InterPro" id="IPR009001">
    <property type="entry name" value="Transl_elong_EF1A/Init_IF2_C"/>
</dbReference>
<evidence type="ECO:0000256" key="7">
    <source>
        <dbReference type="SAM" id="MobiDB-lite"/>
    </source>
</evidence>
<evidence type="ECO:0000256" key="5">
    <source>
        <dbReference type="ARBA" id="ARBA00022917"/>
    </source>
</evidence>
<evidence type="ECO:0000313" key="10">
    <source>
        <dbReference type="Proteomes" id="UP001165289"/>
    </source>
</evidence>
<dbReference type="AlphaFoldDB" id="A0AAV7K8D6"/>
<feature type="compositionally biased region" description="Basic and acidic residues" evidence="7">
    <location>
        <begin position="196"/>
        <end position="214"/>
    </location>
</feature>
<reference evidence="9 10" key="1">
    <citation type="journal article" date="2023" name="BMC Biol.">
        <title>The compact genome of the sponge Oopsacas minuta (Hexactinellida) is lacking key metazoan core genes.</title>
        <authorList>
            <person name="Santini S."/>
            <person name="Schenkelaars Q."/>
            <person name="Jourda C."/>
            <person name="Duchesne M."/>
            <person name="Belahbib H."/>
            <person name="Rocher C."/>
            <person name="Selva M."/>
            <person name="Riesgo A."/>
            <person name="Vervoort M."/>
            <person name="Leys S.P."/>
            <person name="Kodjabachian L."/>
            <person name="Le Bivic A."/>
            <person name="Borchiellini C."/>
            <person name="Claverie J.M."/>
            <person name="Renard E."/>
        </authorList>
    </citation>
    <scope>NUCLEOTIDE SEQUENCE [LARGE SCALE GENOMIC DNA]</scope>
    <source>
        <strain evidence="9">SPO-2</strain>
    </source>
</reference>
<comment type="subcellular location">
    <subcellularLocation>
        <location evidence="1">Cytoplasm</location>
    </subcellularLocation>
</comment>
<feature type="domain" description="Tr-type G" evidence="8">
    <location>
        <begin position="238"/>
        <end position="462"/>
    </location>
</feature>
<dbReference type="GO" id="GO:0006415">
    <property type="term" value="P:translational termination"/>
    <property type="evidence" value="ECO:0007669"/>
    <property type="project" value="UniProtKB-ARBA"/>
</dbReference>
<comment type="similarity">
    <text evidence="2">Belongs to the TRAFAC class translation factor GTPase superfamily. Classic translation factor GTPase family. EF-Tu/EF-1A subfamily.</text>
</comment>
<sequence length="666" mass="74726">MSQQPSQWGQQPHSHPTPNQLADNLQTFNMNAPEFTPANFGLPGSYYPQQNQYWNQQQYRFSGYYPSGGGAMNPYGYPPSAVYQEQQAPPRFSNQHMSNASSLNQAPGGDLHQQPVSHVVMNNTHYQAPVEPPAQLLKQKVPDSWEADYTVESYQPAATNVIPPSPVTEPNPVKAEIHMAPPPPQNNEPKPVPSHIEAKPKKTRKERDDQEVRQKPQSKYTASKFPKVKPSIKETDSKENVNILFIGHVDAGKSTIGGHLMYLTGMVDKRTLEKYEKEAKEISRESWAFSWSLDTDQNERDKGKTVDVGRAGFETDKKRFTILDAPGHAGFVPNMITGSAQADIAILVISAKRGEFEAGFEKKGQTREHAILVKTAGIKHIVVLVNKMDDITVLWERDRFDEIREKLTPFLKKVGYSPKSDIMYIPVSGLGGANLKTNTGECPFYKGPGFIEYLDSLPPVARLFEGPFRLPIVDKMKDMGTVVLGKIESGSVTAGQQMMMMPNKTIVDVMHILFENDEMMPRGECGDNVRLRLKGIEEEDILPGFLLCELSSMCMTTCLFDVQIVILDYKNIICAGYNAVMHVHACVEEVQVVELMYMIDRKTGDRSKRKPRFARTDDVVICRLQSSGPICIETFKDFPQMGRFTLRDEGKTVAVGKILRIPQVEK</sequence>
<dbReference type="Pfam" id="PF00009">
    <property type="entry name" value="GTP_EFTU"/>
    <property type="match status" value="1"/>
</dbReference>
<name>A0AAV7K8D6_9METZ</name>
<proteinExistence type="inferred from homology"/>
<feature type="compositionally biased region" description="Pro residues" evidence="7">
    <location>
        <begin position="180"/>
        <end position="192"/>
    </location>
</feature>
<dbReference type="PRINTS" id="PR00315">
    <property type="entry name" value="ELONGATNFCT"/>
</dbReference>
<feature type="region of interest" description="Disordered" evidence="7">
    <location>
        <begin position="160"/>
        <end position="232"/>
    </location>
</feature>
<dbReference type="FunFam" id="2.40.30.10:FF:000017">
    <property type="entry name" value="Eukaryotic peptide chain release factor GTP-binding subunit"/>
    <property type="match status" value="1"/>
</dbReference>
<dbReference type="InterPro" id="IPR009000">
    <property type="entry name" value="Transl_B-barrel_sf"/>
</dbReference>
<dbReference type="SUPFAM" id="SSF52540">
    <property type="entry name" value="P-loop containing nucleoside triphosphate hydrolases"/>
    <property type="match status" value="1"/>
</dbReference>
<dbReference type="GO" id="GO:0003924">
    <property type="term" value="F:GTPase activity"/>
    <property type="evidence" value="ECO:0007669"/>
    <property type="project" value="InterPro"/>
</dbReference>
<dbReference type="Pfam" id="PF22594">
    <property type="entry name" value="GTP-eEF1A_C"/>
    <property type="match status" value="1"/>
</dbReference>
<organism evidence="9 10">
    <name type="scientific">Oopsacas minuta</name>
    <dbReference type="NCBI Taxonomy" id="111878"/>
    <lineage>
        <taxon>Eukaryota</taxon>
        <taxon>Metazoa</taxon>
        <taxon>Porifera</taxon>
        <taxon>Hexactinellida</taxon>
        <taxon>Hexasterophora</taxon>
        <taxon>Lyssacinosida</taxon>
        <taxon>Leucopsacidae</taxon>
        <taxon>Oopsacas</taxon>
    </lineage>
</organism>
<evidence type="ECO:0000256" key="3">
    <source>
        <dbReference type="ARBA" id="ARBA00022490"/>
    </source>
</evidence>
<evidence type="ECO:0000313" key="9">
    <source>
        <dbReference type="EMBL" id="KAI6657532.1"/>
    </source>
</evidence>
<evidence type="ECO:0000256" key="1">
    <source>
        <dbReference type="ARBA" id="ARBA00004496"/>
    </source>
</evidence>
<dbReference type="InterPro" id="IPR031157">
    <property type="entry name" value="G_TR_CS"/>
</dbReference>
<dbReference type="PROSITE" id="PS00301">
    <property type="entry name" value="G_TR_1"/>
    <property type="match status" value="1"/>
</dbReference>
<dbReference type="Gene3D" id="2.40.30.10">
    <property type="entry name" value="Translation factors"/>
    <property type="match status" value="2"/>
</dbReference>
<dbReference type="CDD" id="cd03704">
    <property type="entry name" value="eRF3_C_III"/>
    <property type="match status" value="1"/>
</dbReference>
<dbReference type="GO" id="GO:0005525">
    <property type="term" value="F:GTP binding"/>
    <property type="evidence" value="ECO:0007669"/>
    <property type="project" value="UniProtKB-KW"/>
</dbReference>
<gene>
    <name evidence="9" type="ORF">LOD99_276</name>
</gene>
<dbReference type="SUPFAM" id="SSF50465">
    <property type="entry name" value="EF-Tu/eEF-1alpha/eIF2-gamma C-terminal domain"/>
    <property type="match status" value="1"/>
</dbReference>
<dbReference type="GO" id="GO:0005737">
    <property type="term" value="C:cytoplasm"/>
    <property type="evidence" value="ECO:0007669"/>
    <property type="project" value="UniProtKB-SubCell"/>
</dbReference>
<dbReference type="Proteomes" id="UP001165289">
    <property type="component" value="Unassembled WGS sequence"/>
</dbReference>
<evidence type="ECO:0000256" key="4">
    <source>
        <dbReference type="ARBA" id="ARBA00022741"/>
    </source>
</evidence>
<keyword evidence="3" id="KW-0963">Cytoplasm</keyword>
<keyword evidence="4" id="KW-0547">Nucleotide-binding</keyword>
<dbReference type="PANTHER" id="PTHR23115">
    <property type="entry name" value="TRANSLATION FACTOR"/>
    <property type="match status" value="1"/>
</dbReference>
<dbReference type="CDD" id="cd04089">
    <property type="entry name" value="eRF3_II"/>
    <property type="match status" value="1"/>
</dbReference>
<evidence type="ECO:0000259" key="8">
    <source>
        <dbReference type="PROSITE" id="PS51722"/>
    </source>
</evidence>
<dbReference type="InterPro" id="IPR050100">
    <property type="entry name" value="TRAFAC_GTPase_members"/>
</dbReference>
<evidence type="ECO:0000256" key="2">
    <source>
        <dbReference type="ARBA" id="ARBA00007249"/>
    </source>
</evidence>
<dbReference type="FunFam" id="3.40.50.300:FF:001202">
    <property type="entry name" value="Translation elongation factor EF-1 subunit alpha"/>
    <property type="match status" value="1"/>
</dbReference>
<dbReference type="FunFam" id="2.40.30.10:FF:000020">
    <property type="entry name" value="Translation elongation factor EF-1"/>
    <property type="match status" value="1"/>
</dbReference>
<dbReference type="InterPro" id="IPR004161">
    <property type="entry name" value="EFTu-like_2"/>
</dbReference>
<keyword evidence="10" id="KW-1185">Reference proteome</keyword>
<accession>A0AAV7K8D6</accession>
<dbReference type="CDD" id="cd01883">
    <property type="entry name" value="EF1_alpha"/>
    <property type="match status" value="1"/>
</dbReference>
<feature type="region of interest" description="Disordered" evidence="7">
    <location>
        <begin position="1"/>
        <end position="32"/>
    </location>
</feature>
<dbReference type="Gene3D" id="3.40.50.300">
    <property type="entry name" value="P-loop containing nucleotide triphosphate hydrolases"/>
    <property type="match status" value="1"/>
</dbReference>
<dbReference type="Pfam" id="PF03144">
    <property type="entry name" value="GTP_EFTU_D2"/>
    <property type="match status" value="1"/>
</dbReference>
<evidence type="ECO:0000256" key="6">
    <source>
        <dbReference type="ARBA" id="ARBA00023134"/>
    </source>
</evidence>
<dbReference type="SUPFAM" id="SSF50447">
    <property type="entry name" value="Translation proteins"/>
    <property type="match status" value="1"/>
</dbReference>
<dbReference type="InterPro" id="IPR000795">
    <property type="entry name" value="T_Tr_GTP-bd_dom"/>
</dbReference>
<dbReference type="InterPro" id="IPR054696">
    <property type="entry name" value="GTP-eEF1A_C"/>
</dbReference>
<comment type="caution">
    <text evidence="9">The sequence shown here is derived from an EMBL/GenBank/DDBJ whole genome shotgun (WGS) entry which is preliminary data.</text>
</comment>